<dbReference type="GeneID" id="77732718"/>
<dbReference type="InterPro" id="IPR027267">
    <property type="entry name" value="AH/BAR_dom_sf"/>
</dbReference>
<feature type="region of interest" description="Disordered" evidence="3">
    <location>
        <begin position="531"/>
        <end position="601"/>
    </location>
</feature>
<dbReference type="GO" id="GO:0005096">
    <property type="term" value="F:GTPase activator activity"/>
    <property type="evidence" value="ECO:0007669"/>
    <property type="project" value="UniProtKB-KW"/>
</dbReference>
<dbReference type="Gene3D" id="1.20.1270.60">
    <property type="entry name" value="Arfaptin homology (AH) domain/BAR domain"/>
    <property type="match status" value="1"/>
</dbReference>
<feature type="region of interest" description="Disordered" evidence="3">
    <location>
        <begin position="358"/>
        <end position="395"/>
    </location>
</feature>
<dbReference type="SMART" id="SM00324">
    <property type="entry name" value="RhoGAP"/>
    <property type="match status" value="1"/>
</dbReference>
<dbReference type="InterPro" id="IPR050729">
    <property type="entry name" value="Rho-GAP"/>
</dbReference>
<dbReference type="InterPro" id="IPR001060">
    <property type="entry name" value="FCH_dom"/>
</dbReference>
<dbReference type="InterPro" id="IPR000198">
    <property type="entry name" value="RhoGAP_dom"/>
</dbReference>
<keyword evidence="6" id="KW-1185">Reference proteome</keyword>
<proteinExistence type="predicted"/>
<evidence type="ECO:0000313" key="6">
    <source>
        <dbReference type="Proteomes" id="UP001164286"/>
    </source>
</evidence>
<dbReference type="PROSITE" id="PS50238">
    <property type="entry name" value="RHOGAP"/>
    <property type="match status" value="1"/>
</dbReference>
<name>A0AA38H9P4_9TREE</name>
<protein>
    <submittedName>
        <fullName evidence="5">GTPase activating protein</fullName>
    </submittedName>
</protein>
<dbReference type="AlphaFoldDB" id="A0AA38H9P4"/>
<accession>A0AA38H9P4</accession>
<dbReference type="RefSeq" id="XP_052946670.1">
    <property type="nucleotide sequence ID" value="XM_053093513.1"/>
</dbReference>
<feature type="compositionally biased region" description="Polar residues" evidence="3">
    <location>
        <begin position="85"/>
        <end position="112"/>
    </location>
</feature>
<feature type="coiled-coil region" evidence="2">
    <location>
        <begin position="294"/>
        <end position="353"/>
    </location>
</feature>
<evidence type="ECO:0000256" key="1">
    <source>
        <dbReference type="ARBA" id="ARBA00022468"/>
    </source>
</evidence>
<dbReference type="FunFam" id="1.10.555.10:FF:000077">
    <property type="entry name" value="GTPase activating protein"/>
    <property type="match status" value="1"/>
</dbReference>
<dbReference type="PANTHER" id="PTHR23176">
    <property type="entry name" value="RHO/RAC/CDC GTPASE-ACTIVATING PROTEIN"/>
    <property type="match status" value="1"/>
</dbReference>
<gene>
    <name evidence="5" type="ORF">MKK02DRAFT_45602</name>
</gene>
<evidence type="ECO:0000313" key="5">
    <source>
        <dbReference type="EMBL" id="KAI9636893.1"/>
    </source>
</evidence>
<feature type="compositionally biased region" description="Basic and acidic residues" evidence="3">
    <location>
        <begin position="16"/>
        <end position="32"/>
    </location>
</feature>
<evidence type="ECO:0000256" key="2">
    <source>
        <dbReference type="SAM" id="Coils"/>
    </source>
</evidence>
<dbReference type="GO" id="GO:0007165">
    <property type="term" value="P:signal transduction"/>
    <property type="evidence" value="ECO:0007669"/>
    <property type="project" value="InterPro"/>
</dbReference>
<sequence length="817" mass="88585">MSGSAEQYDPAQSPVDGRRRDGSGQYEEREQYGSRNYGQDQPPSAQAYSQHPSGLTQNQSYPMSSSSQSGSSYASSTSYPSTQQGQPLPQNQSRPSLSDRQQSFSDSAQSHQVVSPVGNGSGGPSISAPRPGLAEHRQSSGNTSISVAGQWQGQNMMGAASATSLGSMTVGGSSQMGGMGGMGVGMGGKEGEAVPVGFDEGVLRGLCEMDCALPLLADRIKQSISSCKQVATFFRSRADIEEKYARSLVELGRTTGDLYARGDCKAGTFVNAYHTSLRLQETLAQNRIRFSQRLNEMSDELIALSREGERMRKQHKENGARYQGILQESEMVMDKAKSRFDQTAEELERLLVAKEGESFKESGMRSSGSVASNSSGGMGNGGQGMSGQGGHNGGGKKVFNKAITKGGMLFKGKGPASIAKQEDEVRGRMAQASETFRKAVLESQGLRQEYFNFQLPKILRLLKECADELDLGTQYHLTRFAFLYESTLVGDGTILSPLGATDETLGLKQIFESIDNRTDFKSYMQNYAVARGTPRGPRRDGPYEEGFLPPMPTHIQKSLDPPQPSHSAPGSHNSPSGNAGGLPNGSAQKPPSISSEQYSVPGIPASTGATFGVDLGEQLQRDGVEVPRVVELCAKAIEAYGIDSMGIYRLSGTSSRVQALKRALDTDLDNTDVMSDEWSADINVVSGALKLWFRELPEPLLTYGLYHQFIEAARYENDRLRHIRLHEQVNELPDPNYATLKFFMAHLDRIRNRESSNQMTVSNLSIVFGPTLLGAPPEEGGLNLEHMSFQCKAIETILEKYHEIFVEDEDNAAGAAP</sequence>
<feature type="domain" description="Rho-GAP" evidence="4">
    <location>
        <begin position="613"/>
        <end position="805"/>
    </location>
</feature>
<dbReference type="Pfam" id="PF00620">
    <property type="entry name" value="RhoGAP"/>
    <property type="match status" value="1"/>
</dbReference>
<dbReference type="SUPFAM" id="SSF103657">
    <property type="entry name" value="BAR/IMD domain-like"/>
    <property type="match status" value="1"/>
</dbReference>
<dbReference type="SMART" id="SM00055">
    <property type="entry name" value="FCH"/>
    <property type="match status" value="1"/>
</dbReference>
<feature type="compositionally biased region" description="Polar residues" evidence="3">
    <location>
        <begin position="565"/>
        <end position="577"/>
    </location>
</feature>
<feature type="compositionally biased region" description="Low complexity" evidence="3">
    <location>
        <begin position="364"/>
        <end position="375"/>
    </location>
</feature>
<keyword evidence="2" id="KW-0175">Coiled coil</keyword>
<dbReference type="Proteomes" id="UP001164286">
    <property type="component" value="Unassembled WGS sequence"/>
</dbReference>
<dbReference type="GO" id="GO:0005737">
    <property type="term" value="C:cytoplasm"/>
    <property type="evidence" value="ECO:0007669"/>
    <property type="project" value="TreeGrafter"/>
</dbReference>
<feature type="compositionally biased region" description="Gly residues" evidence="3">
    <location>
        <begin position="376"/>
        <end position="395"/>
    </location>
</feature>
<dbReference type="EMBL" id="JAKWFO010000005">
    <property type="protein sequence ID" value="KAI9636893.1"/>
    <property type="molecule type" value="Genomic_DNA"/>
</dbReference>
<keyword evidence="1" id="KW-0343">GTPase activation</keyword>
<feature type="compositionally biased region" description="Polar residues" evidence="3">
    <location>
        <begin position="33"/>
        <end position="55"/>
    </location>
</feature>
<dbReference type="Gene3D" id="1.10.555.10">
    <property type="entry name" value="Rho GTPase activation protein"/>
    <property type="match status" value="1"/>
</dbReference>
<dbReference type="PANTHER" id="PTHR23176:SF134">
    <property type="entry name" value="RHO-TYPE GTPASE-ACTIVATING PROTEIN"/>
    <property type="match status" value="1"/>
</dbReference>
<evidence type="ECO:0000259" key="4">
    <source>
        <dbReference type="PROSITE" id="PS50238"/>
    </source>
</evidence>
<comment type="caution">
    <text evidence="5">The sequence shown here is derived from an EMBL/GenBank/DDBJ whole genome shotgun (WGS) entry which is preliminary data.</text>
</comment>
<evidence type="ECO:0000256" key="3">
    <source>
        <dbReference type="SAM" id="MobiDB-lite"/>
    </source>
</evidence>
<reference evidence="5" key="1">
    <citation type="journal article" date="2022" name="G3 (Bethesda)">
        <title>High quality genome of the basidiomycete yeast Dioszegia hungarica PDD-24b-2 isolated from cloud water.</title>
        <authorList>
            <person name="Jarrige D."/>
            <person name="Haridas S."/>
            <person name="Bleykasten-Grosshans C."/>
            <person name="Joly M."/>
            <person name="Nadalig T."/>
            <person name="Sancelme M."/>
            <person name="Vuilleumier S."/>
            <person name="Grigoriev I.V."/>
            <person name="Amato P."/>
            <person name="Bringel F."/>
        </authorList>
    </citation>
    <scope>NUCLEOTIDE SEQUENCE</scope>
    <source>
        <strain evidence="5">PDD-24b-2</strain>
    </source>
</reference>
<feature type="compositionally biased region" description="Low complexity" evidence="3">
    <location>
        <begin position="56"/>
        <end position="84"/>
    </location>
</feature>
<dbReference type="SUPFAM" id="SSF48350">
    <property type="entry name" value="GTPase activation domain, GAP"/>
    <property type="match status" value="1"/>
</dbReference>
<dbReference type="InterPro" id="IPR008936">
    <property type="entry name" value="Rho_GTPase_activation_prot"/>
</dbReference>
<organism evidence="5 6">
    <name type="scientific">Dioszegia hungarica</name>
    <dbReference type="NCBI Taxonomy" id="4972"/>
    <lineage>
        <taxon>Eukaryota</taxon>
        <taxon>Fungi</taxon>
        <taxon>Dikarya</taxon>
        <taxon>Basidiomycota</taxon>
        <taxon>Agaricomycotina</taxon>
        <taxon>Tremellomycetes</taxon>
        <taxon>Tremellales</taxon>
        <taxon>Bulleribasidiaceae</taxon>
        <taxon>Dioszegia</taxon>
    </lineage>
</organism>
<dbReference type="Pfam" id="PF00611">
    <property type="entry name" value="FCH"/>
    <property type="match status" value="1"/>
</dbReference>
<feature type="compositionally biased region" description="Polar residues" evidence="3">
    <location>
        <begin position="585"/>
        <end position="598"/>
    </location>
</feature>
<feature type="region of interest" description="Disordered" evidence="3">
    <location>
        <begin position="1"/>
        <end position="144"/>
    </location>
</feature>